<dbReference type="InterPro" id="IPR015943">
    <property type="entry name" value="WD40/YVTN_repeat-like_dom_sf"/>
</dbReference>
<keyword evidence="3" id="KW-0677">Repeat</keyword>
<keyword evidence="2 5" id="KW-0853">WD repeat</keyword>
<evidence type="ECO:0000313" key="7">
    <source>
        <dbReference type="EMBL" id="CAI2364332.1"/>
    </source>
</evidence>
<sequence length="559" mass="62317">MLQITAEEINFIIYQYLQESGFSHSAYTFGKECNIIENKFKHYHIPAAMLVVFLEKALTLIHIETHYNEGDDMVACNEPFTLLNPHHCSTVIREPKAVMNGSVGSKGSLGQNPIEGILNNSEGNTKKSNDQDQEMEDDSKKQELKPPDSKMALNNQDSVYGATHLQKSSFLQNYESRVRILVTKSTKTLKVAWNPKRHMLAFGGDNEFSSLWNIGDNVSEAEEISTLPHVAPDLPSMAMMHTLTTINSIDWKPDGNSFITGSSDGICRMWDTSGSVNAVMFNEDSMVLSQKAGTSFPREQPKKAQVLPNDVDSIFDCKWNKDGSALVSVSEKNNVILWNPEGKLRASYQGHTDSVTTIDWKNNNMFATGSQDGVIKVWDVQSSTAQKTLNYHESGIKCLQWDPTGAFLASGSEDCTIQIWNNKHDKIVVSFNDHKEMIHNLKWSPTGYGSSLPNAELRLASGSADGTVKIWSLAENKLVDTLTGHTGMVMCLDFDPTYTYLTSGDDSGRVIIWSVKDGTIVKTFESQTKNCIFDTKWSHDGQMLAICDKDVSVIDIRYM</sequence>
<protein>
    <submittedName>
        <fullName evidence="7">Uncharacterized protein</fullName>
    </submittedName>
</protein>
<dbReference type="PROSITE" id="PS50082">
    <property type="entry name" value="WD_REPEATS_2"/>
    <property type="match status" value="5"/>
</dbReference>
<dbReference type="InterPro" id="IPR020472">
    <property type="entry name" value="WD40_PAC1"/>
</dbReference>
<dbReference type="AlphaFoldDB" id="A0AAD1U8M9"/>
<dbReference type="PROSITE" id="PS50294">
    <property type="entry name" value="WD_REPEATS_REGION"/>
    <property type="match status" value="4"/>
</dbReference>
<name>A0AAD1U8M9_EUPCR</name>
<evidence type="ECO:0000256" key="5">
    <source>
        <dbReference type="PROSITE-ProRule" id="PRU00221"/>
    </source>
</evidence>
<dbReference type="SMART" id="SM00320">
    <property type="entry name" value="WD40"/>
    <property type="match status" value="8"/>
</dbReference>
<evidence type="ECO:0000256" key="2">
    <source>
        <dbReference type="ARBA" id="ARBA00022574"/>
    </source>
</evidence>
<dbReference type="CDD" id="cd00200">
    <property type="entry name" value="WD40"/>
    <property type="match status" value="1"/>
</dbReference>
<organism evidence="7 8">
    <name type="scientific">Euplotes crassus</name>
    <dbReference type="NCBI Taxonomy" id="5936"/>
    <lineage>
        <taxon>Eukaryota</taxon>
        <taxon>Sar</taxon>
        <taxon>Alveolata</taxon>
        <taxon>Ciliophora</taxon>
        <taxon>Intramacronucleata</taxon>
        <taxon>Spirotrichea</taxon>
        <taxon>Hypotrichia</taxon>
        <taxon>Euplotida</taxon>
        <taxon>Euplotidae</taxon>
        <taxon>Moneuplotes</taxon>
    </lineage>
</organism>
<dbReference type="GO" id="GO:0006357">
    <property type="term" value="P:regulation of transcription by RNA polymerase II"/>
    <property type="evidence" value="ECO:0007669"/>
    <property type="project" value="TreeGrafter"/>
</dbReference>
<evidence type="ECO:0000256" key="4">
    <source>
        <dbReference type="ARBA" id="ARBA00023242"/>
    </source>
</evidence>
<feature type="repeat" description="WD" evidence="5">
    <location>
        <begin position="431"/>
        <end position="481"/>
    </location>
</feature>
<dbReference type="Proteomes" id="UP001295684">
    <property type="component" value="Unassembled WGS sequence"/>
</dbReference>
<feature type="repeat" description="WD" evidence="5">
    <location>
        <begin position="482"/>
        <end position="523"/>
    </location>
</feature>
<dbReference type="SUPFAM" id="SSF50978">
    <property type="entry name" value="WD40 repeat-like"/>
    <property type="match status" value="1"/>
</dbReference>
<comment type="caution">
    <text evidence="7">The sequence shown here is derived from an EMBL/GenBank/DDBJ whole genome shotgun (WGS) entry which is preliminary data.</text>
</comment>
<feature type="repeat" description="WD" evidence="5">
    <location>
        <begin position="246"/>
        <end position="271"/>
    </location>
</feature>
<dbReference type="InterPro" id="IPR006594">
    <property type="entry name" value="LisH"/>
</dbReference>
<dbReference type="Gene3D" id="1.20.960.30">
    <property type="match status" value="1"/>
</dbReference>
<dbReference type="SUPFAM" id="SSF75011">
    <property type="entry name" value="3-carboxy-cis,cis-mucoante lactonizing enzyme"/>
    <property type="match status" value="1"/>
</dbReference>
<keyword evidence="4" id="KW-0539">Nucleus</keyword>
<evidence type="ECO:0000256" key="1">
    <source>
        <dbReference type="ARBA" id="ARBA00004123"/>
    </source>
</evidence>
<dbReference type="PANTHER" id="PTHR22846">
    <property type="entry name" value="WD40 REPEAT PROTEIN"/>
    <property type="match status" value="1"/>
</dbReference>
<gene>
    <name evidence="7" type="ORF">ECRASSUSDP1_LOCUS5675</name>
</gene>
<reference evidence="7" key="1">
    <citation type="submission" date="2023-07" db="EMBL/GenBank/DDBJ databases">
        <authorList>
            <consortium name="AG Swart"/>
            <person name="Singh M."/>
            <person name="Singh A."/>
            <person name="Seah K."/>
            <person name="Emmerich C."/>
        </authorList>
    </citation>
    <scope>NUCLEOTIDE SEQUENCE</scope>
    <source>
        <strain evidence="7">DP1</strain>
    </source>
</reference>
<feature type="region of interest" description="Disordered" evidence="6">
    <location>
        <begin position="102"/>
        <end position="154"/>
    </location>
</feature>
<dbReference type="InterPro" id="IPR001680">
    <property type="entry name" value="WD40_rpt"/>
</dbReference>
<evidence type="ECO:0000256" key="3">
    <source>
        <dbReference type="ARBA" id="ARBA00022737"/>
    </source>
</evidence>
<dbReference type="EMBL" id="CAMPGE010005479">
    <property type="protein sequence ID" value="CAI2364332.1"/>
    <property type="molecule type" value="Genomic_DNA"/>
</dbReference>
<dbReference type="GO" id="GO:0000118">
    <property type="term" value="C:histone deacetylase complex"/>
    <property type="evidence" value="ECO:0007669"/>
    <property type="project" value="TreeGrafter"/>
</dbReference>
<dbReference type="InterPro" id="IPR045183">
    <property type="entry name" value="Ebi-like"/>
</dbReference>
<proteinExistence type="predicted"/>
<feature type="repeat" description="WD" evidence="5">
    <location>
        <begin position="348"/>
        <end position="388"/>
    </location>
</feature>
<evidence type="ECO:0000256" key="6">
    <source>
        <dbReference type="SAM" id="MobiDB-lite"/>
    </source>
</evidence>
<feature type="compositionally biased region" description="Basic and acidic residues" evidence="6">
    <location>
        <begin position="138"/>
        <end position="148"/>
    </location>
</feature>
<dbReference type="SMART" id="SM00667">
    <property type="entry name" value="LisH"/>
    <property type="match status" value="1"/>
</dbReference>
<dbReference type="PANTHER" id="PTHR22846:SF2">
    <property type="entry name" value="F-BOX-LIKE_WD REPEAT-CONTAINING PROTEIN EBI"/>
    <property type="match status" value="1"/>
</dbReference>
<dbReference type="Pfam" id="PF00400">
    <property type="entry name" value="WD40"/>
    <property type="match status" value="6"/>
</dbReference>
<accession>A0AAD1U8M9</accession>
<dbReference type="InterPro" id="IPR036322">
    <property type="entry name" value="WD40_repeat_dom_sf"/>
</dbReference>
<feature type="compositionally biased region" description="Polar residues" evidence="6">
    <location>
        <begin position="102"/>
        <end position="111"/>
    </location>
</feature>
<dbReference type="GO" id="GO:0003714">
    <property type="term" value="F:transcription corepressor activity"/>
    <property type="evidence" value="ECO:0007669"/>
    <property type="project" value="InterPro"/>
</dbReference>
<dbReference type="PRINTS" id="PR00320">
    <property type="entry name" value="GPROTEINBRPT"/>
</dbReference>
<keyword evidence="8" id="KW-1185">Reference proteome</keyword>
<dbReference type="Pfam" id="PF08513">
    <property type="entry name" value="LisH"/>
    <property type="match status" value="1"/>
</dbReference>
<dbReference type="Gene3D" id="2.130.10.10">
    <property type="entry name" value="YVTN repeat-like/Quinoprotein amine dehydrogenase"/>
    <property type="match status" value="1"/>
</dbReference>
<dbReference type="PROSITE" id="PS50896">
    <property type="entry name" value="LISH"/>
    <property type="match status" value="1"/>
</dbReference>
<feature type="repeat" description="WD" evidence="5">
    <location>
        <begin position="389"/>
        <end position="430"/>
    </location>
</feature>
<comment type="subcellular location">
    <subcellularLocation>
        <location evidence="1">Nucleus</location>
    </subcellularLocation>
</comment>
<evidence type="ECO:0000313" key="8">
    <source>
        <dbReference type="Proteomes" id="UP001295684"/>
    </source>
</evidence>